<dbReference type="EMBL" id="BLXT01000588">
    <property type="protein sequence ID" value="GFN78369.1"/>
    <property type="molecule type" value="Genomic_DNA"/>
</dbReference>
<dbReference type="AlphaFoldDB" id="A0AAV3Y7B3"/>
<evidence type="ECO:0000313" key="2">
    <source>
        <dbReference type="EMBL" id="GFN78369.1"/>
    </source>
</evidence>
<keyword evidence="3" id="KW-1185">Reference proteome</keyword>
<feature type="region of interest" description="Disordered" evidence="1">
    <location>
        <begin position="105"/>
        <end position="132"/>
    </location>
</feature>
<evidence type="ECO:0000256" key="1">
    <source>
        <dbReference type="SAM" id="MobiDB-lite"/>
    </source>
</evidence>
<feature type="compositionally biased region" description="Basic and acidic residues" evidence="1">
    <location>
        <begin position="119"/>
        <end position="132"/>
    </location>
</feature>
<reference evidence="2 3" key="1">
    <citation type="journal article" date="2021" name="Elife">
        <title>Chloroplast acquisition without the gene transfer in kleptoplastic sea slugs, Plakobranchus ocellatus.</title>
        <authorList>
            <person name="Maeda T."/>
            <person name="Takahashi S."/>
            <person name="Yoshida T."/>
            <person name="Shimamura S."/>
            <person name="Takaki Y."/>
            <person name="Nagai Y."/>
            <person name="Toyoda A."/>
            <person name="Suzuki Y."/>
            <person name="Arimoto A."/>
            <person name="Ishii H."/>
            <person name="Satoh N."/>
            <person name="Nishiyama T."/>
            <person name="Hasebe M."/>
            <person name="Maruyama T."/>
            <person name="Minagawa J."/>
            <person name="Obokata J."/>
            <person name="Shigenobu S."/>
        </authorList>
    </citation>
    <scope>NUCLEOTIDE SEQUENCE [LARGE SCALE GENOMIC DNA]</scope>
</reference>
<proteinExistence type="predicted"/>
<feature type="compositionally biased region" description="Basic and acidic residues" evidence="1">
    <location>
        <begin position="63"/>
        <end position="76"/>
    </location>
</feature>
<dbReference type="Proteomes" id="UP000735302">
    <property type="component" value="Unassembled WGS sequence"/>
</dbReference>
<sequence length="132" mass="15212">MIMMMVIDDDVNDNDNDDNGEQEEEEGEEREEEEKEVVFMKAKKKSPPPPSSLPLTPFPSGVEKSEWRKKERERMLKGRKSCGRIKTRFGLVCVYIRFITRGSQALRPPVRQDAGGGARTRDRRVPADFRVD</sequence>
<gene>
    <name evidence="2" type="ORF">PoB_000487500</name>
</gene>
<feature type="compositionally biased region" description="Acidic residues" evidence="1">
    <location>
        <begin position="7"/>
        <end position="35"/>
    </location>
</feature>
<accession>A0AAV3Y7B3</accession>
<protein>
    <submittedName>
        <fullName evidence="2">Uncharacterized protein</fullName>
    </submittedName>
</protein>
<comment type="caution">
    <text evidence="2">The sequence shown here is derived from an EMBL/GenBank/DDBJ whole genome shotgun (WGS) entry which is preliminary data.</text>
</comment>
<name>A0AAV3Y7B3_9GAST</name>
<organism evidence="2 3">
    <name type="scientific">Plakobranchus ocellatus</name>
    <dbReference type="NCBI Taxonomy" id="259542"/>
    <lineage>
        <taxon>Eukaryota</taxon>
        <taxon>Metazoa</taxon>
        <taxon>Spiralia</taxon>
        <taxon>Lophotrochozoa</taxon>
        <taxon>Mollusca</taxon>
        <taxon>Gastropoda</taxon>
        <taxon>Heterobranchia</taxon>
        <taxon>Euthyneura</taxon>
        <taxon>Panpulmonata</taxon>
        <taxon>Sacoglossa</taxon>
        <taxon>Placobranchoidea</taxon>
        <taxon>Plakobranchidae</taxon>
        <taxon>Plakobranchus</taxon>
    </lineage>
</organism>
<feature type="region of interest" description="Disordered" evidence="1">
    <location>
        <begin position="1"/>
        <end position="79"/>
    </location>
</feature>
<evidence type="ECO:0000313" key="3">
    <source>
        <dbReference type="Proteomes" id="UP000735302"/>
    </source>
</evidence>